<evidence type="ECO:0000259" key="6">
    <source>
        <dbReference type="PROSITE" id="PS51007"/>
    </source>
</evidence>
<dbReference type="GO" id="GO:0009055">
    <property type="term" value="F:electron transfer activity"/>
    <property type="evidence" value="ECO:0007669"/>
    <property type="project" value="InterPro"/>
</dbReference>
<dbReference type="InterPro" id="IPR015170">
    <property type="entry name" value="DUF1924_SHP"/>
</dbReference>
<dbReference type="Proteomes" id="UP000058020">
    <property type="component" value="Chromosome"/>
</dbReference>
<proteinExistence type="predicted"/>
<evidence type="ECO:0000256" key="3">
    <source>
        <dbReference type="ARBA" id="ARBA00023004"/>
    </source>
</evidence>
<evidence type="ECO:0000256" key="4">
    <source>
        <dbReference type="PROSITE-ProRule" id="PRU00433"/>
    </source>
</evidence>
<sequence length="102" mass="11599">MYQSWSGTSLVSPSASKGQELWEYELIPGKSCASCHGSDLAQSGSHTKTNKLIKPLSPNTNSKRLTKVSKINKWLKRNCKFTYKRECTPEEKVNFIEFIRTN</sequence>
<evidence type="ECO:0000256" key="1">
    <source>
        <dbReference type="ARBA" id="ARBA00022617"/>
    </source>
</evidence>
<dbReference type="PROSITE" id="PS51007">
    <property type="entry name" value="CYTC"/>
    <property type="match status" value="1"/>
</dbReference>
<reference evidence="7 8" key="1">
    <citation type="journal article" date="2015" name="Genome Announc.">
        <title>Genome Sequence of 'Candidatus Thioglobus autotrophica' Strain EF1, a Chemoautotroph from the SUP05 Clade of Marine Gammaproteobacteria.</title>
        <authorList>
            <person name="Shah V."/>
            <person name="Morris R.M."/>
        </authorList>
    </citation>
    <scope>NUCLEOTIDE SEQUENCE [LARGE SCALE GENOMIC DNA]</scope>
    <source>
        <strain evidence="7 8">EF1</strain>
    </source>
</reference>
<dbReference type="EMBL" id="CP010552">
    <property type="protein sequence ID" value="ALE53260.1"/>
    <property type="molecule type" value="Genomic_DNA"/>
</dbReference>
<evidence type="ECO:0000256" key="5">
    <source>
        <dbReference type="SAM" id="MobiDB-lite"/>
    </source>
</evidence>
<dbReference type="KEGG" id="tho:SP60_06655"/>
<keyword evidence="8" id="KW-1185">Reference proteome</keyword>
<dbReference type="SUPFAM" id="SSF46626">
    <property type="entry name" value="Cytochrome c"/>
    <property type="match status" value="1"/>
</dbReference>
<dbReference type="AlphaFoldDB" id="A0A0M5LHU8"/>
<accession>A0A0M5LHU8</accession>
<name>A0A0M5LHU8_9GAMM</name>
<dbReference type="STRING" id="1705394.SP60_06655"/>
<feature type="domain" description="Cytochrome c" evidence="6">
    <location>
        <begin position="13"/>
        <end position="102"/>
    </location>
</feature>
<feature type="region of interest" description="Disordered" evidence="5">
    <location>
        <begin position="37"/>
        <end position="59"/>
    </location>
</feature>
<protein>
    <recommendedName>
        <fullName evidence="6">Cytochrome c domain-containing protein</fullName>
    </recommendedName>
</protein>
<dbReference type="InterPro" id="IPR036909">
    <property type="entry name" value="Cyt_c-like_dom_sf"/>
</dbReference>
<dbReference type="GO" id="GO:0020037">
    <property type="term" value="F:heme binding"/>
    <property type="evidence" value="ECO:0007669"/>
    <property type="project" value="InterPro"/>
</dbReference>
<gene>
    <name evidence="7" type="ORF">SP60_06655</name>
</gene>
<evidence type="ECO:0000313" key="8">
    <source>
        <dbReference type="Proteomes" id="UP000058020"/>
    </source>
</evidence>
<keyword evidence="2 4" id="KW-0479">Metal-binding</keyword>
<dbReference type="Gene3D" id="1.10.760.10">
    <property type="entry name" value="Cytochrome c-like domain"/>
    <property type="match status" value="1"/>
</dbReference>
<evidence type="ECO:0000313" key="7">
    <source>
        <dbReference type="EMBL" id="ALE53260.1"/>
    </source>
</evidence>
<keyword evidence="3 4" id="KW-0408">Iron</keyword>
<organism evidence="7 8">
    <name type="scientific">Candidatus Thioglobus autotrophicus</name>
    <dbReference type="NCBI Taxonomy" id="1705394"/>
    <lineage>
        <taxon>Bacteria</taxon>
        <taxon>Pseudomonadati</taxon>
        <taxon>Pseudomonadota</taxon>
        <taxon>Gammaproteobacteria</taxon>
        <taxon>Candidatus Pseudothioglobaceae</taxon>
        <taxon>Candidatus Thioglobus</taxon>
    </lineage>
</organism>
<dbReference type="InterPro" id="IPR009056">
    <property type="entry name" value="Cyt_c-like_dom"/>
</dbReference>
<keyword evidence="1 4" id="KW-0349">Heme</keyword>
<dbReference type="Pfam" id="PF09086">
    <property type="entry name" value="DUF1924"/>
    <property type="match status" value="1"/>
</dbReference>
<evidence type="ECO:0000256" key="2">
    <source>
        <dbReference type="ARBA" id="ARBA00022723"/>
    </source>
</evidence>
<dbReference type="GO" id="GO:0046872">
    <property type="term" value="F:metal ion binding"/>
    <property type="evidence" value="ECO:0007669"/>
    <property type="project" value="UniProtKB-KW"/>
</dbReference>